<sequence length="448" mass="51219">MARMIHRTVIVVAGFLMLADVKWLSGAELEIVSPKDQATLAAESIHQIVWSKTNIAPETILNLACSSDNGISWKQIASVPIKQGSCLWNVPNTPTASCLLRLQAVGNQASSTINVSISKSRKVPSYTWKNITMKAPFAVRDGAGALVYQNKLWLLGGWNPGDKKYFPRICNNEVWKSSDGLHWNLIKQNTFIDKQFDPFKDWEGRHTAGYVVFQDKMWIVGGDVNQGHYQNDVWNSSEGKNWHRLSPKDVPWAPRALHYTLAFKDKIWVIGGQTMPAFGPSKEVFYRDIWNSKDGIHWNKIEPKEPYWSARGMIGGNVVFKDRMWILGGGTYDTPTTPTRNFYNDVWSSADGVHWKQHTKAAPWYPRQYHDVAVFDGRMWVMEGYNRKGGNRNDVWYSDDGVNWYELPDTPWKPRHAASVFVFDNGLWMVTGNNFESDVWKLVRKDTN</sequence>
<protein>
    <submittedName>
        <fullName evidence="3">Kelch motif protein</fullName>
    </submittedName>
</protein>
<gene>
    <name evidence="3" type="ORF">V144x_28040</name>
</gene>
<dbReference type="RefSeq" id="WP_144985695.1">
    <property type="nucleotide sequence ID" value="NZ_CP037920.1"/>
</dbReference>
<evidence type="ECO:0000256" key="2">
    <source>
        <dbReference type="ARBA" id="ARBA00022737"/>
    </source>
</evidence>
<dbReference type="Gene3D" id="2.120.10.80">
    <property type="entry name" value="Kelch-type beta propeller"/>
    <property type="match status" value="2"/>
</dbReference>
<dbReference type="InterPro" id="IPR036278">
    <property type="entry name" value="Sialidase_sf"/>
</dbReference>
<accession>A0A517VWF0</accession>
<keyword evidence="2" id="KW-0677">Repeat</keyword>
<dbReference type="SUPFAM" id="SSF50939">
    <property type="entry name" value="Sialidases"/>
    <property type="match status" value="1"/>
</dbReference>
<evidence type="ECO:0000256" key="1">
    <source>
        <dbReference type="ARBA" id="ARBA00022441"/>
    </source>
</evidence>
<evidence type="ECO:0000313" key="3">
    <source>
        <dbReference type="EMBL" id="QDT97331.1"/>
    </source>
</evidence>
<evidence type="ECO:0000313" key="4">
    <source>
        <dbReference type="Proteomes" id="UP000318704"/>
    </source>
</evidence>
<dbReference type="SUPFAM" id="SSF117281">
    <property type="entry name" value="Kelch motif"/>
    <property type="match status" value="1"/>
</dbReference>
<proteinExistence type="predicted"/>
<name>A0A517VWF0_9PLAN</name>
<dbReference type="PANTHER" id="PTHR24412">
    <property type="entry name" value="KELCH PROTEIN"/>
    <property type="match status" value="1"/>
</dbReference>
<dbReference type="AlphaFoldDB" id="A0A517VWF0"/>
<organism evidence="3 4">
    <name type="scientific">Gimesia aquarii</name>
    <dbReference type="NCBI Taxonomy" id="2527964"/>
    <lineage>
        <taxon>Bacteria</taxon>
        <taxon>Pseudomonadati</taxon>
        <taxon>Planctomycetota</taxon>
        <taxon>Planctomycetia</taxon>
        <taxon>Planctomycetales</taxon>
        <taxon>Planctomycetaceae</taxon>
        <taxon>Gimesia</taxon>
    </lineage>
</organism>
<keyword evidence="1" id="KW-0880">Kelch repeat</keyword>
<reference evidence="3 4" key="1">
    <citation type="submission" date="2019-03" db="EMBL/GenBank/DDBJ databases">
        <title>Deep-cultivation of Planctomycetes and their phenomic and genomic characterization uncovers novel biology.</title>
        <authorList>
            <person name="Wiegand S."/>
            <person name="Jogler M."/>
            <person name="Boedeker C."/>
            <person name="Pinto D."/>
            <person name="Vollmers J."/>
            <person name="Rivas-Marin E."/>
            <person name="Kohn T."/>
            <person name="Peeters S.H."/>
            <person name="Heuer A."/>
            <person name="Rast P."/>
            <person name="Oberbeckmann S."/>
            <person name="Bunk B."/>
            <person name="Jeske O."/>
            <person name="Meyerdierks A."/>
            <person name="Storesund J.E."/>
            <person name="Kallscheuer N."/>
            <person name="Luecker S."/>
            <person name="Lage O.M."/>
            <person name="Pohl T."/>
            <person name="Merkel B.J."/>
            <person name="Hornburger P."/>
            <person name="Mueller R.-W."/>
            <person name="Bruemmer F."/>
            <person name="Labrenz M."/>
            <person name="Spormann A.M."/>
            <person name="Op den Camp H."/>
            <person name="Overmann J."/>
            <person name="Amann R."/>
            <person name="Jetten M.S.M."/>
            <person name="Mascher T."/>
            <person name="Medema M.H."/>
            <person name="Devos D.P."/>
            <person name="Kaster A.-K."/>
            <person name="Ovreas L."/>
            <person name="Rohde M."/>
            <person name="Galperin M.Y."/>
            <person name="Jogler C."/>
        </authorList>
    </citation>
    <scope>NUCLEOTIDE SEQUENCE [LARGE SCALE GENOMIC DNA]</scope>
    <source>
        <strain evidence="3 4">V144</strain>
    </source>
</reference>
<dbReference type="KEGG" id="gaw:V144x_28040"/>
<dbReference type="Proteomes" id="UP000318704">
    <property type="component" value="Chromosome"/>
</dbReference>
<dbReference type="InterPro" id="IPR015915">
    <property type="entry name" value="Kelch-typ_b-propeller"/>
</dbReference>
<dbReference type="PANTHER" id="PTHR24412:SF489">
    <property type="entry name" value="RING FINGER DOMAIN AND KELCH REPEAT-CONTAINING PROTEIN DDB_G0271372"/>
    <property type="match status" value="1"/>
</dbReference>
<dbReference type="EMBL" id="CP037920">
    <property type="protein sequence ID" value="QDT97331.1"/>
    <property type="molecule type" value="Genomic_DNA"/>
</dbReference>